<dbReference type="AlphaFoldDB" id="A0AAV1R5S6"/>
<sequence>MGSRDFESIMDLRKLANSIAPIELSVGWSLPSYDWIKVNTAGALRRPTAGCVLRDGTGAWLDEKRQKCFFGWCRDGDPPAVKYRIDKHHGPTTARRFMKNNDTDLQFQTNIESKNALSLGGILEGNADLSNMTCFYNGFRLDRG</sequence>
<comment type="caution">
    <text evidence="1">The sequence shown here is derived from an EMBL/GenBank/DDBJ whole genome shotgun (WGS) entry which is preliminary data.</text>
</comment>
<dbReference type="EMBL" id="CAWUPB010000913">
    <property type="protein sequence ID" value="CAK7329278.1"/>
    <property type="molecule type" value="Genomic_DNA"/>
</dbReference>
<name>A0AAV1R5S6_9ROSI</name>
<protein>
    <submittedName>
        <fullName evidence="1">Uncharacterized protein</fullName>
    </submittedName>
</protein>
<dbReference type="Proteomes" id="UP001314170">
    <property type="component" value="Unassembled WGS sequence"/>
</dbReference>
<evidence type="ECO:0000313" key="1">
    <source>
        <dbReference type="EMBL" id="CAK7329278.1"/>
    </source>
</evidence>
<evidence type="ECO:0000313" key="2">
    <source>
        <dbReference type="Proteomes" id="UP001314170"/>
    </source>
</evidence>
<accession>A0AAV1R5S6</accession>
<keyword evidence="2" id="KW-1185">Reference proteome</keyword>
<reference evidence="1 2" key="1">
    <citation type="submission" date="2024-01" db="EMBL/GenBank/DDBJ databases">
        <authorList>
            <person name="Waweru B."/>
        </authorList>
    </citation>
    <scope>NUCLEOTIDE SEQUENCE [LARGE SCALE GENOMIC DNA]</scope>
</reference>
<proteinExistence type="predicted"/>
<gene>
    <name evidence="1" type="ORF">DCAF_LOCUS7028</name>
</gene>
<organism evidence="1 2">
    <name type="scientific">Dovyalis caffra</name>
    <dbReference type="NCBI Taxonomy" id="77055"/>
    <lineage>
        <taxon>Eukaryota</taxon>
        <taxon>Viridiplantae</taxon>
        <taxon>Streptophyta</taxon>
        <taxon>Embryophyta</taxon>
        <taxon>Tracheophyta</taxon>
        <taxon>Spermatophyta</taxon>
        <taxon>Magnoliopsida</taxon>
        <taxon>eudicotyledons</taxon>
        <taxon>Gunneridae</taxon>
        <taxon>Pentapetalae</taxon>
        <taxon>rosids</taxon>
        <taxon>fabids</taxon>
        <taxon>Malpighiales</taxon>
        <taxon>Salicaceae</taxon>
        <taxon>Flacourtieae</taxon>
        <taxon>Dovyalis</taxon>
    </lineage>
</organism>